<feature type="domain" description="PAC" evidence="12">
    <location>
        <begin position="212"/>
        <end position="266"/>
    </location>
</feature>
<dbReference type="SMART" id="SM00283">
    <property type="entry name" value="MA"/>
    <property type="match status" value="1"/>
</dbReference>
<dbReference type="InterPro" id="IPR001610">
    <property type="entry name" value="PAC"/>
</dbReference>
<dbReference type="AlphaFoldDB" id="A0A1Q8EJJ1"/>
<dbReference type="PROSITE" id="PS50111">
    <property type="entry name" value="CHEMOTAXIS_TRANSDUC_2"/>
    <property type="match status" value="1"/>
</dbReference>
<dbReference type="PANTHER" id="PTHR32089">
    <property type="entry name" value="METHYL-ACCEPTING CHEMOTAXIS PROTEIN MCPB"/>
    <property type="match status" value="1"/>
</dbReference>
<dbReference type="OrthoDB" id="9765776at2"/>
<proteinExistence type="inferred from homology"/>
<dbReference type="InterPro" id="IPR035965">
    <property type="entry name" value="PAS-like_dom_sf"/>
</dbReference>
<keyword evidence="5" id="KW-1133">Transmembrane helix</keyword>
<dbReference type="Gene3D" id="1.10.287.950">
    <property type="entry name" value="Methyl-accepting chemotaxis protein"/>
    <property type="match status" value="1"/>
</dbReference>
<evidence type="ECO:0000256" key="6">
    <source>
        <dbReference type="ARBA" id="ARBA00023136"/>
    </source>
</evidence>
<dbReference type="GO" id="GO:0005886">
    <property type="term" value="C:plasma membrane"/>
    <property type="evidence" value="ECO:0007669"/>
    <property type="project" value="UniProtKB-SubCell"/>
</dbReference>
<feature type="domain" description="Methyl-accepting transducer" evidence="10">
    <location>
        <begin position="251"/>
        <end position="438"/>
    </location>
</feature>
<dbReference type="SUPFAM" id="SSF55785">
    <property type="entry name" value="PYP-like sensor domain (PAS domain)"/>
    <property type="match status" value="2"/>
</dbReference>
<dbReference type="PROSITE" id="PS50112">
    <property type="entry name" value="PAS"/>
    <property type="match status" value="1"/>
</dbReference>
<keyword evidence="7 9" id="KW-0807">Transducer</keyword>
<dbReference type="CDD" id="cd00130">
    <property type="entry name" value="PAS"/>
    <property type="match status" value="2"/>
</dbReference>
<dbReference type="PANTHER" id="PTHR32089:SF112">
    <property type="entry name" value="LYSOZYME-LIKE PROTEIN-RELATED"/>
    <property type="match status" value="1"/>
</dbReference>
<dbReference type="RefSeq" id="WP_075121709.1">
    <property type="nucleotide sequence ID" value="NZ_MSCT01000020.1"/>
</dbReference>
<comment type="similarity">
    <text evidence="8">Belongs to the methyl-accepting chemotaxis (MCP) protein family.</text>
</comment>
<evidence type="ECO:0000256" key="3">
    <source>
        <dbReference type="ARBA" id="ARBA00022481"/>
    </source>
</evidence>
<dbReference type="SUPFAM" id="SSF58104">
    <property type="entry name" value="Methyl-accepting chemotaxis protein (MCP) signaling domain"/>
    <property type="match status" value="1"/>
</dbReference>
<dbReference type="InterPro" id="IPR004090">
    <property type="entry name" value="Chemotax_Me-accpt_rcpt"/>
</dbReference>
<evidence type="ECO:0000256" key="8">
    <source>
        <dbReference type="ARBA" id="ARBA00029447"/>
    </source>
</evidence>
<evidence type="ECO:0000259" key="10">
    <source>
        <dbReference type="PROSITE" id="PS50111"/>
    </source>
</evidence>
<dbReference type="EMBL" id="MSCT01000020">
    <property type="protein sequence ID" value="OLF51960.1"/>
    <property type="molecule type" value="Genomic_DNA"/>
</dbReference>
<comment type="caution">
    <text evidence="13">The sequence shown here is derived from an EMBL/GenBank/DDBJ whole genome shotgun (WGS) entry which is preliminary data.</text>
</comment>
<evidence type="ECO:0000259" key="12">
    <source>
        <dbReference type="PROSITE" id="PS50113"/>
    </source>
</evidence>
<feature type="domain" description="PAS" evidence="11">
    <location>
        <begin position="142"/>
        <end position="186"/>
    </location>
</feature>
<evidence type="ECO:0000259" key="11">
    <source>
        <dbReference type="PROSITE" id="PS50112"/>
    </source>
</evidence>
<keyword evidence="2" id="KW-1003">Cell membrane</keyword>
<comment type="subcellular location">
    <subcellularLocation>
        <location evidence="1">Cell membrane</location>
    </subcellularLocation>
</comment>
<dbReference type="PRINTS" id="PR00260">
    <property type="entry name" value="CHEMTRNSDUCR"/>
</dbReference>
<organism evidence="13 14">
    <name type="scientific">Pseudomonas chlororaphis</name>
    <dbReference type="NCBI Taxonomy" id="587753"/>
    <lineage>
        <taxon>Bacteria</taxon>
        <taxon>Pseudomonadati</taxon>
        <taxon>Pseudomonadota</taxon>
        <taxon>Gammaproteobacteria</taxon>
        <taxon>Pseudomonadales</taxon>
        <taxon>Pseudomonadaceae</taxon>
        <taxon>Pseudomonas</taxon>
    </lineage>
</organism>
<dbReference type="PROSITE" id="PS50113">
    <property type="entry name" value="PAC"/>
    <property type="match status" value="2"/>
</dbReference>
<evidence type="ECO:0000256" key="7">
    <source>
        <dbReference type="ARBA" id="ARBA00023224"/>
    </source>
</evidence>
<evidence type="ECO:0000256" key="5">
    <source>
        <dbReference type="ARBA" id="ARBA00022989"/>
    </source>
</evidence>
<gene>
    <name evidence="13" type="ORF">BTN82_24795</name>
</gene>
<accession>A0A1Q8EJJ1</accession>
<dbReference type="InterPro" id="IPR000014">
    <property type="entry name" value="PAS"/>
</dbReference>
<dbReference type="NCBIfam" id="TIGR00229">
    <property type="entry name" value="sensory_box"/>
    <property type="match status" value="2"/>
</dbReference>
<evidence type="ECO:0000256" key="4">
    <source>
        <dbReference type="ARBA" id="ARBA00022692"/>
    </source>
</evidence>
<dbReference type="Gene3D" id="3.30.450.20">
    <property type="entry name" value="PAS domain"/>
    <property type="match status" value="2"/>
</dbReference>
<dbReference type="Pfam" id="PF00015">
    <property type="entry name" value="MCPsignal"/>
    <property type="match status" value="1"/>
</dbReference>
<reference evidence="13 14" key="1">
    <citation type="submission" date="2016-12" db="EMBL/GenBank/DDBJ databases">
        <authorList>
            <person name="Song W.-J."/>
            <person name="Kurnit D.M."/>
        </authorList>
    </citation>
    <scope>NUCLEOTIDE SEQUENCE [LARGE SCALE GENOMIC DNA]</scope>
    <source>
        <strain evidence="13 14">PCL1601</strain>
    </source>
</reference>
<dbReference type="Pfam" id="PF08447">
    <property type="entry name" value="PAS_3"/>
    <property type="match status" value="1"/>
</dbReference>
<evidence type="ECO:0000256" key="2">
    <source>
        <dbReference type="ARBA" id="ARBA00022475"/>
    </source>
</evidence>
<name>A0A1Q8EJJ1_9PSED</name>
<dbReference type="Proteomes" id="UP000185578">
    <property type="component" value="Unassembled WGS sequence"/>
</dbReference>
<evidence type="ECO:0000313" key="13">
    <source>
        <dbReference type="EMBL" id="OLF51960.1"/>
    </source>
</evidence>
<dbReference type="CDD" id="cd11386">
    <property type="entry name" value="MCP_signal"/>
    <property type="match status" value="1"/>
</dbReference>
<protein>
    <submittedName>
        <fullName evidence="13">Chemotaxis protein</fullName>
    </submittedName>
</protein>
<dbReference type="InterPro" id="IPR000700">
    <property type="entry name" value="PAS-assoc_C"/>
</dbReference>
<dbReference type="InterPro" id="IPR013655">
    <property type="entry name" value="PAS_fold_3"/>
</dbReference>
<dbReference type="SMART" id="SM00091">
    <property type="entry name" value="PAS"/>
    <property type="match status" value="2"/>
</dbReference>
<dbReference type="GO" id="GO:0007165">
    <property type="term" value="P:signal transduction"/>
    <property type="evidence" value="ECO:0007669"/>
    <property type="project" value="UniProtKB-KW"/>
</dbReference>
<evidence type="ECO:0000313" key="14">
    <source>
        <dbReference type="Proteomes" id="UP000185578"/>
    </source>
</evidence>
<keyword evidence="4" id="KW-0812">Transmembrane</keyword>
<evidence type="ECO:0000256" key="1">
    <source>
        <dbReference type="ARBA" id="ARBA00004236"/>
    </source>
</evidence>
<dbReference type="Pfam" id="PF13426">
    <property type="entry name" value="PAS_9"/>
    <property type="match status" value="1"/>
</dbReference>
<keyword evidence="6" id="KW-0472">Membrane</keyword>
<dbReference type="GO" id="GO:0004888">
    <property type="term" value="F:transmembrane signaling receptor activity"/>
    <property type="evidence" value="ECO:0007669"/>
    <property type="project" value="InterPro"/>
</dbReference>
<sequence length="438" mass="48113">MFNKRLNQKLLALSEAFRALEQVKEGFERTLLSVELDPQRRVLTANRNFAQCMHYSAEALLGGLIDTLLPDDARLEETHTSFMGALERGEPFADTLRLRRGNGHDAWLQVILQPIFDAERQLQSFSMIGTDLTETVETACEHDNLIAALLRSTAVIEFDLKGRVLTANPRFLSCMGYSLEQIQGQSHSLFCEPQEYNGPAYQTFWQRLNAGEYIADRFKRIDSHGHVVWLDASYNPVVDANGKLYKVVKFATVITEQVKQEQSVAEAADIAYTISQQTDTSAQRGSAVVTEAVGVMRDLATHMQQASDGIEALNEQSRVIGSIVKTISDIAEQTNLLALNAAIEAARAGDQGRGFAVVADEVRQLASRTSKATDEIVGVVRRNQDMARDAVVLMADSKTQAEQGLALAAEAGTVIVEIQDGAQKVVSAVGQFAHQLSN</sequence>
<dbReference type="InterPro" id="IPR004089">
    <property type="entry name" value="MCPsignal_dom"/>
</dbReference>
<feature type="domain" description="PAC" evidence="12">
    <location>
        <begin position="92"/>
        <end position="144"/>
    </location>
</feature>
<dbReference type="SMART" id="SM00086">
    <property type="entry name" value="PAC"/>
    <property type="match status" value="2"/>
</dbReference>
<evidence type="ECO:0000256" key="9">
    <source>
        <dbReference type="PROSITE-ProRule" id="PRU00284"/>
    </source>
</evidence>
<dbReference type="GO" id="GO:0006935">
    <property type="term" value="P:chemotaxis"/>
    <property type="evidence" value="ECO:0007669"/>
    <property type="project" value="InterPro"/>
</dbReference>
<keyword evidence="3" id="KW-0488">Methylation</keyword>